<reference evidence="1 2" key="1">
    <citation type="submission" date="2018-06" db="EMBL/GenBank/DDBJ databases">
        <title>Spirosoma sp. HMF3257 Genome sequencing and assembly.</title>
        <authorList>
            <person name="Kang H."/>
            <person name="Cha I."/>
            <person name="Kim H."/>
            <person name="Kang J."/>
            <person name="Joh K."/>
        </authorList>
    </citation>
    <scope>NUCLEOTIDE SEQUENCE [LARGE SCALE GENOMIC DNA]</scope>
    <source>
        <strain evidence="1 2">HMF3257</strain>
    </source>
</reference>
<proteinExistence type="predicted"/>
<dbReference type="EMBL" id="QLII01000001">
    <property type="protein sequence ID" value="RAI75546.1"/>
    <property type="molecule type" value="Genomic_DNA"/>
</dbReference>
<accession>A0A327NNJ3</accession>
<keyword evidence="2" id="KW-1185">Reference proteome</keyword>
<comment type="caution">
    <text evidence="1">The sequence shown here is derived from an EMBL/GenBank/DDBJ whole genome shotgun (WGS) entry which is preliminary data.</text>
</comment>
<evidence type="ECO:0000313" key="1">
    <source>
        <dbReference type="EMBL" id="RAI75546.1"/>
    </source>
</evidence>
<dbReference type="RefSeq" id="WP_111344084.1">
    <property type="nucleotide sequence ID" value="NZ_QLII01000001.1"/>
</dbReference>
<dbReference type="AlphaFoldDB" id="A0A327NNJ3"/>
<dbReference type="Proteomes" id="UP000249016">
    <property type="component" value="Unassembled WGS sequence"/>
</dbReference>
<gene>
    <name evidence="1" type="ORF">HMF3257_17715</name>
</gene>
<evidence type="ECO:0000313" key="2">
    <source>
        <dbReference type="Proteomes" id="UP000249016"/>
    </source>
</evidence>
<name>A0A327NNJ3_9BACT</name>
<sequence>MGIPVRETSFLTPYEGSLAKKLAQAVELSASLRKWANASGNDSPSEESVLLALIQRIELTNQQFDEQWYRYWEVCEKRTQLTYDAECGIKPINERLWEDTGYQFKGGR</sequence>
<organism evidence="1 2">
    <name type="scientific">Spirosoma telluris</name>
    <dbReference type="NCBI Taxonomy" id="2183553"/>
    <lineage>
        <taxon>Bacteria</taxon>
        <taxon>Pseudomonadati</taxon>
        <taxon>Bacteroidota</taxon>
        <taxon>Cytophagia</taxon>
        <taxon>Cytophagales</taxon>
        <taxon>Cytophagaceae</taxon>
        <taxon>Spirosoma</taxon>
    </lineage>
</organism>
<protein>
    <submittedName>
        <fullName evidence="1">Uncharacterized protein</fullName>
    </submittedName>
</protein>